<gene>
    <name evidence="1" type="ORF">M4V62_04015</name>
</gene>
<accession>A0ABY4PMH8</accession>
<dbReference type="Proteomes" id="UP000829992">
    <property type="component" value="Chromosome"/>
</dbReference>
<evidence type="ECO:0000313" key="2">
    <source>
        <dbReference type="Proteomes" id="UP000829992"/>
    </source>
</evidence>
<evidence type="ECO:0008006" key="3">
    <source>
        <dbReference type="Google" id="ProtNLM"/>
    </source>
</evidence>
<evidence type="ECO:0000313" key="1">
    <source>
        <dbReference type="EMBL" id="UQT54312.1"/>
    </source>
</evidence>
<dbReference type="EMBL" id="CP097289">
    <property type="protein sequence ID" value="UQT54312.1"/>
    <property type="molecule type" value="Genomic_DNA"/>
</dbReference>
<name>A0ABY4PMH8_9ACTN</name>
<proteinExistence type="predicted"/>
<protein>
    <recommendedName>
        <fullName evidence="3">Helix-turn-helix domain-containing protein</fullName>
    </recommendedName>
</protein>
<keyword evidence="2" id="KW-1185">Reference proteome</keyword>
<dbReference type="RefSeq" id="WP_249585809.1">
    <property type="nucleotide sequence ID" value="NZ_BAAAQL010000002.1"/>
</dbReference>
<organism evidence="1 2">
    <name type="scientific">Streptomyces durmitorensis</name>
    <dbReference type="NCBI Taxonomy" id="319947"/>
    <lineage>
        <taxon>Bacteria</taxon>
        <taxon>Bacillati</taxon>
        <taxon>Actinomycetota</taxon>
        <taxon>Actinomycetes</taxon>
        <taxon>Kitasatosporales</taxon>
        <taxon>Streptomycetaceae</taxon>
        <taxon>Streptomyces</taxon>
    </lineage>
</organism>
<reference evidence="1 2" key="1">
    <citation type="submission" date="2022-05" db="EMBL/GenBank/DDBJ databases">
        <authorList>
            <person name="Zhou X."/>
            <person name="Li K."/>
            <person name="Man Y."/>
        </authorList>
    </citation>
    <scope>NUCLEOTIDE SEQUENCE [LARGE SCALE GENOMIC DNA]</scope>
    <source>
        <strain evidence="1 2">MS405</strain>
    </source>
</reference>
<sequence>MKTYADIIDLLNYEGPGLQDYVTPAELDQLLIGTLPLGSIADRYLDDLKHTELVRVATDETATRSDLLTWIGWELEVAGQQRAEDAAEDVLAQLRAHTAAQARQERVALDGRDVLIARAKENGATKDAIAKSLGISRPTLDKWMQDQRDRALFNDAIFTLIRRDTSKSDQAMLFEALGIRDTSGQASVFLAGLGTRTLDDYRDGERELLERAEERARALA</sequence>